<protein>
    <submittedName>
        <fullName evidence="6">Uncharacterized protein</fullName>
    </submittedName>
</protein>
<dbReference type="SMART" id="SM00717">
    <property type="entry name" value="SANT"/>
    <property type="match status" value="1"/>
</dbReference>
<keyword evidence="2" id="KW-0238">DNA-binding</keyword>
<evidence type="ECO:0000259" key="5">
    <source>
        <dbReference type="PROSITE" id="PS51294"/>
    </source>
</evidence>
<name>A0A7J7M1F5_9MAGN</name>
<keyword evidence="3" id="KW-0539">Nucleus</keyword>
<evidence type="ECO:0000256" key="1">
    <source>
        <dbReference type="ARBA" id="ARBA00004123"/>
    </source>
</evidence>
<dbReference type="Pfam" id="PF00249">
    <property type="entry name" value="Myb_DNA-binding"/>
    <property type="match status" value="1"/>
</dbReference>
<dbReference type="PANTHER" id="PTHR10641">
    <property type="entry name" value="MYB FAMILY TRANSCRIPTION FACTOR"/>
    <property type="match status" value="1"/>
</dbReference>
<dbReference type="Gene3D" id="1.10.10.60">
    <property type="entry name" value="Homeodomain-like"/>
    <property type="match status" value="1"/>
</dbReference>
<dbReference type="Proteomes" id="UP000541444">
    <property type="component" value="Unassembled WGS sequence"/>
</dbReference>
<feature type="domain" description="Myb-like" evidence="4">
    <location>
        <begin position="9"/>
        <end position="88"/>
    </location>
</feature>
<dbReference type="CDD" id="cd00167">
    <property type="entry name" value="SANT"/>
    <property type="match status" value="1"/>
</dbReference>
<dbReference type="PROSITE" id="PS51294">
    <property type="entry name" value="HTH_MYB"/>
    <property type="match status" value="1"/>
</dbReference>
<evidence type="ECO:0000259" key="4">
    <source>
        <dbReference type="PROSITE" id="PS50090"/>
    </source>
</evidence>
<comment type="subcellular location">
    <subcellularLocation>
        <location evidence="1">Nucleus</location>
    </subcellularLocation>
</comment>
<dbReference type="SUPFAM" id="SSF46689">
    <property type="entry name" value="Homeodomain-like"/>
    <property type="match status" value="1"/>
</dbReference>
<dbReference type="GO" id="GO:0003677">
    <property type="term" value="F:DNA binding"/>
    <property type="evidence" value="ECO:0007669"/>
    <property type="project" value="UniProtKB-KW"/>
</dbReference>
<dbReference type="AlphaFoldDB" id="A0A7J7M1F5"/>
<keyword evidence="7" id="KW-1185">Reference proteome</keyword>
<dbReference type="EMBL" id="JACGCM010001841">
    <property type="protein sequence ID" value="KAF6148693.1"/>
    <property type="molecule type" value="Genomic_DNA"/>
</dbReference>
<dbReference type="GO" id="GO:0005634">
    <property type="term" value="C:nucleus"/>
    <property type="evidence" value="ECO:0007669"/>
    <property type="project" value="UniProtKB-SubCell"/>
</dbReference>
<reference evidence="6 7" key="1">
    <citation type="journal article" date="2020" name="IScience">
        <title>Genome Sequencing of the Endangered Kingdonia uniflora (Circaeasteraceae, Ranunculales) Reveals Potential Mechanisms of Evolutionary Specialization.</title>
        <authorList>
            <person name="Sun Y."/>
            <person name="Deng T."/>
            <person name="Zhang A."/>
            <person name="Moore M.J."/>
            <person name="Landis J.B."/>
            <person name="Lin N."/>
            <person name="Zhang H."/>
            <person name="Zhang X."/>
            <person name="Huang J."/>
            <person name="Zhang X."/>
            <person name="Sun H."/>
            <person name="Wang H."/>
        </authorList>
    </citation>
    <scope>NUCLEOTIDE SEQUENCE [LARGE SCALE GENOMIC DNA]</scope>
    <source>
        <strain evidence="6">TB1705</strain>
        <tissue evidence="6">Leaf</tissue>
    </source>
</reference>
<dbReference type="PROSITE" id="PS50090">
    <property type="entry name" value="MYB_LIKE"/>
    <property type="match status" value="1"/>
</dbReference>
<comment type="caution">
    <text evidence="6">The sequence shown here is derived from an EMBL/GenBank/DDBJ whole genome shotgun (WGS) entry which is preliminary data.</text>
</comment>
<dbReference type="InterPro" id="IPR017930">
    <property type="entry name" value="Myb_dom"/>
</dbReference>
<dbReference type="PANTHER" id="PTHR10641:SF622">
    <property type="entry name" value="TRANSCRIPTION FACTOR MYB17"/>
    <property type="match status" value="1"/>
</dbReference>
<sequence>MGRAPCCENHGQKKGPWSKDEDDLLVEFIKQNGCLGWRNLPKLAGDHEEHFKCLVLPVKIGGSKWAAIASHFPGRTDNEIKNLWNTHLRKRLPCMGLETLNPSIQAPTLHSSGFIATSSAPPSTRHMAQWETARLEAEARLSMQSGLSNFNEQLSEKPEPDYFLRMWNSEVGESFRNLGGQVKMECHSPISQKSTLTKEEVKQELIEYRPVAEEDKQEVIVYSPVAEEDKQEVIEYSPVAVSGSDSSCCSLDVSLEIPLQLLLGFESSEEMSFFHSPAF</sequence>
<accession>A0A7J7M1F5</accession>
<evidence type="ECO:0000256" key="2">
    <source>
        <dbReference type="ARBA" id="ARBA00023125"/>
    </source>
</evidence>
<evidence type="ECO:0000313" key="6">
    <source>
        <dbReference type="EMBL" id="KAF6148693.1"/>
    </source>
</evidence>
<dbReference type="InterPro" id="IPR001005">
    <property type="entry name" value="SANT/Myb"/>
</dbReference>
<dbReference type="InterPro" id="IPR015495">
    <property type="entry name" value="Myb_TF_plants"/>
</dbReference>
<feature type="domain" description="HTH myb-type" evidence="5">
    <location>
        <begin position="9"/>
        <end position="92"/>
    </location>
</feature>
<organism evidence="6 7">
    <name type="scientific">Kingdonia uniflora</name>
    <dbReference type="NCBI Taxonomy" id="39325"/>
    <lineage>
        <taxon>Eukaryota</taxon>
        <taxon>Viridiplantae</taxon>
        <taxon>Streptophyta</taxon>
        <taxon>Embryophyta</taxon>
        <taxon>Tracheophyta</taxon>
        <taxon>Spermatophyta</taxon>
        <taxon>Magnoliopsida</taxon>
        <taxon>Ranunculales</taxon>
        <taxon>Circaeasteraceae</taxon>
        <taxon>Kingdonia</taxon>
    </lineage>
</organism>
<gene>
    <name evidence="6" type="ORF">GIB67_003784</name>
</gene>
<evidence type="ECO:0000313" key="7">
    <source>
        <dbReference type="Proteomes" id="UP000541444"/>
    </source>
</evidence>
<evidence type="ECO:0000256" key="3">
    <source>
        <dbReference type="ARBA" id="ARBA00023242"/>
    </source>
</evidence>
<proteinExistence type="predicted"/>
<dbReference type="InterPro" id="IPR009057">
    <property type="entry name" value="Homeodomain-like_sf"/>
</dbReference>
<dbReference type="OrthoDB" id="2143914at2759"/>